<comment type="caution">
    <text evidence="7">The sequence shown here is derived from an EMBL/GenBank/DDBJ whole genome shotgun (WGS) entry which is preliminary data.</text>
</comment>
<dbReference type="PANTHER" id="PTHR11040">
    <property type="entry name" value="ZINC/IRON TRANSPORTER"/>
    <property type="match status" value="1"/>
</dbReference>
<dbReference type="EMBL" id="CATQJA010002653">
    <property type="protein sequence ID" value="CAJ0578439.1"/>
    <property type="molecule type" value="Genomic_DNA"/>
</dbReference>
<feature type="transmembrane region" description="Helical" evidence="6">
    <location>
        <begin position="297"/>
        <end position="318"/>
    </location>
</feature>
<keyword evidence="4 6" id="KW-0472">Membrane</keyword>
<feature type="non-terminal residue" evidence="7">
    <location>
        <position position="360"/>
    </location>
</feature>
<feature type="transmembrane region" description="Helical" evidence="6">
    <location>
        <begin position="263"/>
        <end position="285"/>
    </location>
</feature>
<keyword evidence="8" id="KW-1185">Reference proteome</keyword>
<feature type="transmembrane region" description="Helical" evidence="6">
    <location>
        <begin position="47"/>
        <end position="68"/>
    </location>
</feature>
<gene>
    <name evidence="7" type="ORF">MSPICULIGERA_LOCUS16697</name>
</gene>
<dbReference type="Pfam" id="PF02535">
    <property type="entry name" value="Zip"/>
    <property type="match status" value="1"/>
</dbReference>
<dbReference type="Proteomes" id="UP001177023">
    <property type="component" value="Unassembled WGS sequence"/>
</dbReference>
<evidence type="ECO:0000256" key="6">
    <source>
        <dbReference type="SAM" id="Phobius"/>
    </source>
</evidence>
<organism evidence="7 8">
    <name type="scientific">Mesorhabditis spiculigera</name>
    <dbReference type="NCBI Taxonomy" id="96644"/>
    <lineage>
        <taxon>Eukaryota</taxon>
        <taxon>Metazoa</taxon>
        <taxon>Ecdysozoa</taxon>
        <taxon>Nematoda</taxon>
        <taxon>Chromadorea</taxon>
        <taxon>Rhabditida</taxon>
        <taxon>Rhabditina</taxon>
        <taxon>Rhabditomorpha</taxon>
        <taxon>Rhabditoidea</taxon>
        <taxon>Rhabditidae</taxon>
        <taxon>Mesorhabditinae</taxon>
        <taxon>Mesorhabditis</taxon>
    </lineage>
</organism>
<accession>A0AA36D1W7</accession>
<evidence type="ECO:0000256" key="5">
    <source>
        <dbReference type="SAM" id="MobiDB-lite"/>
    </source>
</evidence>
<dbReference type="InterPro" id="IPR003689">
    <property type="entry name" value="ZIP"/>
</dbReference>
<reference evidence="7" key="1">
    <citation type="submission" date="2023-06" db="EMBL/GenBank/DDBJ databases">
        <authorList>
            <person name="Delattre M."/>
        </authorList>
    </citation>
    <scope>NUCLEOTIDE SEQUENCE</scope>
    <source>
        <strain evidence="7">AF72</strain>
    </source>
</reference>
<dbReference type="GO" id="GO:0005385">
    <property type="term" value="F:zinc ion transmembrane transporter activity"/>
    <property type="evidence" value="ECO:0007669"/>
    <property type="project" value="TreeGrafter"/>
</dbReference>
<feature type="region of interest" description="Disordered" evidence="5">
    <location>
        <begin position="123"/>
        <end position="160"/>
    </location>
</feature>
<proteinExistence type="predicted"/>
<evidence type="ECO:0000256" key="2">
    <source>
        <dbReference type="ARBA" id="ARBA00022692"/>
    </source>
</evidence>
<evidence type="ECO:0000313" key="7">
    <source>
        <dbReference type="EMBL" id="CAJ0578439.1"/>
    </source>
</evidence>
<evidence type="ECO:0000256" key="4">
    <source>
        <dbReference type="ARBA" id="ARBA00023136"/>
    </source>
</evidence>
<name>A0AA36D1W7_9BILA</name>
<protein>
    <submittedName>
        <fullName evidence="7">Uncharacterized protein</fullName>
    </submittedName>
</protein>
<feature type="transmembrane region" description="Helical" evidence="6">
    <location>
        <begin position="330"/>
        <end position="350"/>
    </location>
</feature>
<keyword evidence="2 6" id="KW-0812">Transmembrane</keyword>
<sequence length="360" mass="39567">MHNILIQSLLALAMFVTTAAAGLVPLKLFRWLEGKPGEAKSGNGGRWMSLLSCFSGGVFMATCFLDIVPHIGENYSALLEATKWEPALPLPQFFTCIGFFLVYFIEQLCMRIFAMKGHGHSHGALPHQDEITPPTQSKNGKNNDRRHLSESGNGNVMSEHEGRAMLDDRPLKHHRSHQSLHELVMEESVRYATSADEEGSFLKSLTFAIAMSFHSILEGFALGVQDTPTRIVSLFLSLFIHKGIEAFSVGLQIVKGNRTRVKVVICTVFIYALMTPIGSALGTWLEAANIDPIHKESAVVVLESLAAGTFIYVTFLEVLASEKENEHDSLLQLLAIFLGFVLITVLQVVMGHGHGGEEGH</sequence>
<evidence type="ECO:0000313" key="8">
    <source>
        <dbReference type="Proteomes" id="UP001177023"/>
    </source>
</evidence>
<comment type="subcellular location">
    <subcellularLocation>
        <location evidence="1">Membrane</location>
        <topology evidence="1">Multi-pass membrane protein</topology>
    </subcellularLocation>
</comment>
<keyword evidence="3 6" id="KW-1133">Transmembrane helix</keyword>
<feature type="transmembrane region" description="Helical" evidence="6">
    <location>
        <begin position="6"/>
        <end position="26"/>
    </location>
</feature>
<dbReference type="PANTHER" id="PTHR11040:SF74">
    <property type="entry name" value="ZINC TRANSPORTER ZIP3"/>
    <property type="match status" value="1"/>
</dbReference>
<dbReference type="GO" id="GO:0005886">
    <property type="term" value="C:plasma membrane"/>
    <property type="evidence" value="ECO:0007669"/>
    <property type="project" value="TreeGrafter"/>
</dbReference>
<evidence type="ECO:0000256" key="1">
    <source>
        <dbReference type="ARBA" id="ARBA00004141"/>
    </source>
</evidence>
<feature type="transmembrane region" description="Helical" evidence="6">
    <location>
        <begin position="88"/>
        <end position="105"/>
    </location>
</feature>
<dbReference type="AlphaFoldDB" id="A0AA36D1W7"/>
<evidence type="ECO:0000256" key="3">
    <source>
        <dbReference type="ARBA" id="ARBA00022989"/>
    </source>
</evidence>